<gene>
    <name evidence="2" type="ORF">L6E24_07310</name>
</gene>
<organism evidence="2 3">
    <name type="scientific">Methanoplanus endosymbiosus</name>
    <dbReference type="NCBI Taxonomy" id="33865"/>
    <lineage>
        <taxon>Archaea</taxon>
        <taxon>Methanobacteriati</taxon>
        <taxon>Methanobacteriota</taxon>
        <taxon>Stenosarchaea group</taxon>
        <taxon>Methanomicrobia</taxon>
        <taxon>Methanomicrobiales</taxon>
        <taxon>Methanomicrobiaceae</taxon>
        <taxon>Methanoplanus</taxon>
    </lineage>
</organism>
<dbReference type="SUPFAM" id="SSF52218">
    <property type="entry name" value="Flavoproteins"/>
    <property type="match status" value="1"/>
</dbReference>
<dbReference type="RefSeq" id="WP_257741344.1">
    <property type="nucleotide sequence ID" value="NZ_CP096115.1"/>
</dbReference>
<dbReference type="GeneID" id="74307496"/>
<dbReference type="KEGG" id="mend:L6E24_07310"/>
<evidence type="ECO:0000313" key="3">
    <source>
        <dbReference type="Proteomes" id="UP001060368"/>
    </source>
</evidence>
<dbReference type="GO" id="GO:0010181">
    <property type="term" value="F:FMN binding"/>
    <property type="evidence" value="ECO:0007669"/>
    <property type="project" value="InterPro"/>
</dbReference>
<dbReference type="InterPro" id="IPR008254">
    <property type="entry name" value="Flavodoxin/NO_synth"/>
</dbReference>
<evidence type="ECO:0000313" key="2">
    <source>
        <dbReference type="EMBL" id="UUX91192.1"/>
    </source>
</evidence>
<protein>
    <recommendedName>
        <fullName evidence="1">Flavodoxin-like domain-containing protein</fullName>
    </recommendedName>
</protein>
<accession>A0A9E7PPD7</accession>
<dbReference type="Gene3D" id="3.40.50.360">
    <property type="match status" value="1"/>
</dbReference>
<sequence length="72" mass="8089">MKILTFCFSATGNTAKIADVIEKKLTLPGAEVHKTDITTHKARKKETDLKPYDAFVFGFPEYSWRAPKEAGE</sequence>
<dbReference type="AlphaFoldDB" id="A0A9E7PPD7"/>
<evidence type="ECO:0000259" key="1">
    <source>
        <dbReference type="PROSITE" id="PS50902"/>
    </source>
</evidence>
<dbReference type="Proteomes" id="UP001060368">
    <property type="component" value="Chromosome"/>
</dbReference>
<name>A0A9E7PPD7_9EURY</name>
<feature type="domain" description="Flavodoxin-like" evidence="1">
    <location>
        <begin position="3"/>
        <end position="72"/>
    </location>
</feature>
<reference evidence="2" key="1">
    <citation type="submission" date="2022-04" db="EMBL/GenBank/DDBJ databases">
        <title>Complete genome of Methanoplanus endosymbiosus DSM 3599.</title>
        <authorList>
            <person name="Chen S.-C."/>
            <person name="You Y.-T."/>
            <person name="Zhou Y.-Z."/>
            <person name="Lai M.-C."/>
        </authorList>
    </citation>
    <scope>NUCLEOTIDE SEQUENCE</scope>
    <source>
        <strain evidence="2">DSM 3599</strain>
    </source>
</reference>
<dbReference type="InterPro" id="IPR029039">
    <property type="entry name" value="Flavoprotein-like_sf"/>
</dbReference>
<dbReference type="PROSITE" id="PS50902">
    <property type="entry name" value="FLAVODOXIN_LIKE"/>
    <property type="match status" value="1"/>
</dbReference>
<keyword evidence="3" id="KW-1185">Reference proteome</keyword>
<proteinExistence type="predicted"/>
<dbReference type="EMBL" id="CP096115">
    <property type="protein sequence ID" value="UUX91192.1"/>
    <property type="molecule type" value="Genomic_DNA"/>
</dbReference>